<feature type="transmembrane region" description="Helical" evidence="4">
    <location>
        <begin position="83"/>
        <end position="107"/>
    </location>
</feature>
<evidence type="ECO:0000256" key="1">
    <source>
        <dbReference type="ARBA" id="ARBA00004370"/>
    </source>
</evidence>
<feature type="compositionally biased region" description="Basic and acidic residues" evidence="3">
    <location>
        <begin position="7"/>
        <end position="18"/>
    </location>
</feature>
<reference evidence="5 6" key="1">
    <citation type="journal article" date="2022" name="BMC Genomics">
        <title>Comparative genome analysis of mycobacteria focusing on tRNA and non-coding RNA.</title>
        <authorList>
            <person name="Behra P.R.K."/>
            <person name="Pettersson B.M.F."/>
            <person name="Ramesh M."/>
            <person name="Das S."/>
            <person name="Dasgupta S."/>
            <person name="Kirsebom L.A."/>
        </authorList>
    </citation>
    <scope>NUCLEOTIDE SEQUENCE [LARGE SCALE GENOMIC DNA]</scope>
    <source>
        <strain evidence="5 6">DSM 44677</strain>
    </source>
</reference>
<protein>
    <submittedName>
        <fullName evidence="5">DUF3329 domain-containing protein</fullName>
    </submittedName>
</protein>
<dbReference type="PANTHER" id="PTHR37042:SF4">
    <property type="entry name" value="OUTER MEMBRANE PROTEIN RV1973"/>
    <property type="match status" value="1"/>
</dbReference>
<evidence type="ECO:0000256" key="3">
    <source>
        <dbReference type="SAM" id="MobiDB-lite"/>
    </source>
</evidence>
<evidence type="ECO:0000313" key="5">
    <source>
        <dbReference type="EMBL" id="UNB98893.1"/>
    </source>
</evidence>
<keyword evidence="4" id="KW-1133">Transmembrane helix</keyword>
<dbReference type="PANTHER" id="PTHR37042">
    <property type="entry name" value="OUTER MEMBRANE PROTEIN RV1973"/>
    <property type="match status" value="1"/>
</dbReference>
<name>A0AAX2ZV82_9MYCO</name>
<evidence type="ECO:0000313" key="6">
    <source>
        <dbReference type="Proteomes" id="UP001162885"/>
    </source>
</evidence>
<feature type="compositionally biased region" description="Acidic residues" evidence="3">
    <location>
        <begin position="19"/>
        <end position="45"/>
    </location>
</feature>
<feature type="compositionally biased region" description="Acidic residues" evidence="3">
    <location>
        <begin position="52"/>
        <end position="72"/>
    </location>
</feature>
<dbReference type="GO" id="GO:0016020">
    <property type="term" value="C:membrane"/>
    <property type="evidence" value="ECO:0007669"/>
    <property type="project" value="UniProtKB-SubCell"/>
</dbReference>
<evidence type="ECO:0000256" key="2">
    <source>
        <dbReference type="ARBA" id="ARBA00023136"/>
    </source>
</evidence>
<dbReference type="Proteomes" id="UP001162885">
    <property type="component" value="Chromosome"/>
</dbReference>
<feature type="region of interest" description="Disordered" evidence="3">
    <location>
        <begin position="1"/>
        <end position="77"/>
    </location>
</feature>
<dbReference type="RefSeq" id="WP_077742398.1">
    <property type="nucleotide sequence ID" value="NZ_AP022579.1"/>
</dbReference>
<organism evidence="5 6">
    <name type="scientific">Mycolicibacterium boenickei</name>
    <dbReference type="NCBI Taxonomy" id="146017"/>
    <lineage>
        <taxon>Bacteria</taxon>
        <taxon>Bacillati</taxon>
        <taxon>Actinomycetota</taxon>
        <taxon>Actinomycetes</taxon>
        <taxon>Mycobacteriales</taxon>
        <taxon>Mycobacteriaceae</taxon>
        <taxon>Mycolicibacterium</taxon>
    </lineage>
</organism>
<sequence length="236" mass="25759">MTVTVTADKRADDEKAETVDDAIGIEETAEEVVEPEDETEAESETEEKSESEADETEGKDEAEDDAEEETEAEADRPSWRRRVLVGALAAVFIAALALSGFLGWNAWQGRQVAQAGKQAQDAAVSYAQILTSIDSNKVDENFNQVLAGATGEFKDMYSQSSMQLRQLLIDNKASAHGVVVESAVQSASKDKVVVLLFVDQSVSNTTVPDPRIDRSRIKMTMEKVDGQWRASKVELA</sequence>
<comment type="subcellular location">
    <subcellularLocation>
        <location evidence="1">Membrane</location>
    </subcellularLocation>
</comment>
<proteinExistence type="predicted"/>
<evidence type="ECO:0000256" key="4">
    <source>
        <dbReference type="SAM" id="Phobius"/>
    </source>
</evidence>
<gene>
    <name evidence="5" type="ORF">H5U98_25910</name>
</gene>
<dbReference type="AlphaFoldDB" id="A0AAX2ZV82"/>
<keyword evidence="2 4" id="KW-0472">Membrane</keyword>
<accession>A0AAX2ZV82</accession>
<keyword evidence="4" id="KW-0812">Transmembrane</keyword>
<dbReference type="EMBL" id="CP060016">
    <property type="protein sequence ID" value="UNB98893.1"/>
    <property type="molecule type" value="Genomic_DNA"/>
</dbReference>